<evidence type="ECO:0000313" key="3">
    <source>
        <dbReference type="Proteomes" id="UP000266861"/>
    </source>
</evidence>
<evidence type="ECO:0000259" key="1">
    <source>
        <dbReference type="Pfam" id="PF25372"/>
    </source>
</evidence>
<dbReference type="InterPro" id="IPR006553">
    <property type="entry name" value="Leu-rich_rpt_Cys-con_subtyp"/>
</dbReference>
<dbReference type="Pfam" id="PF25372">
    <property type="entry name" value="DUF7885"/>
    <property type="match status" value="1"/>
</dbReference>
<sequence length="405" mass="46592">MYHRRSQKKLSEIKENGINTSNDASRLSAEVTHLEFVGDRTSASGKDITLLEEFLTSACKKQKTSYSSSLRSLKITHYSKLSDKKVLSILRSYPNITSLNFEQSGSFTDTSLIEIARSYPNLEFFNICGNRDITNHSVYKIAQSCKKLRYLDIELLCIGGLKRYRPITDRTIIAIAYSCPNLRHLSLTGCHNITDNSVNNLLQHIHNLEYLELDQCRFVTDSSIRNIANSCPKLEHLDIGGCDASDISILGTNISKDALIKLNPKIKVKQDSTLDMGPEEELNDLRTSLVYLVQDLWLSYANLEDIVQYCEDKIKDEHYQKSIVELERDMRGTVERLGLMVRMYGLKEKINYQPTNPEYDTNYTITEFVPRDIKYRGKEPLSSHMKFQTTRSEFHQRLRKNDFSP</sequence>
<protein>
    <recommendedName>
        <fullName evidence="1">F-box/LRR-repeat protein 15-like leucin rich repeat domain-containing protein</fullName>
    </recommendedName>
</protein>
<dbReference type="PANTHER" id="PTHR13318:SF190">
    <property type="entry name" value="PARTNER OF PAIRED, ISOFORM B"/>
    <property type="match status" value="1"/>
</dbReference>
<dbReference type="EMBL" id="PQFF01000212">
    <property type="protein sequence ID" value="RHZ73745.1"/>
    <property type="molecule type" value="Genomic_DNA"/>
</dbReference>
<feature type="domain" description="F-box/LRR-repeat protein 15-like leucin rich repeat" evidence="1">
    <location>
        <begin position="54"/>
        <end position="202"/>
    </location>
</feature>
<name>A0A397IDH1_9GLOM</name>
<dbReference type="GO" id="GO:0019005">
    <property type="term" value="C:SCF ubiquitin ligase complex"/>
    <property type="evidence" value="ECO:0007669"/>
    <property type="project" value="TreeGrafter"/>
</dbReference>
<comment type="caution">
    <text evidence="2">The sequence shown here is derived from an EMBL/GenBank/DDBJ whole genome shotgun (WGS) entry which is preliminary data.</text>
</comment>
<keyword evidence="3" id="KW-1185">Reference proteome</keyword>
<dbReference type="SUPFAM" id="SSF52047">
    <property type="entry name" value="RNI-like"/>
    <property type="match status" value="1"/>
</dbReference>
<dbReference type="PANTHER" id="PTHR13318">
    <property type="entry name" value="PARTNER OF PAIRED, ISOFORM B-RELATED"/>
    <property type="match status" value="1"/>
</dbReference>
<dbReference type="Gene3D" id="3.80.10.10">
    <property type="entry name" value="Ribonuclease Inhibitor"/>
    <property type="match status" value="1"/>
</dbReference>
<organism evidence="2 3">
    <name type="scientific">Diversispora epigaea</name>
    <dbReference type="NCBI Taxonomy" id="1348612"/>
    <lineage>
        <taxon>Eukaryota</taxon>
        <taxon>Fungi</taxon>
        <taxon>Fungi incertae sedis</taxon>
        <taxon>Mucoromycota</taxon>
        <taxon>Glomeromycotina</taxon>
        <taxon>Glomeromycetes</taxon>
        <taxon>Diversisporales</taxon>
        <taxon>Diversisporaceae</taxon>
        <taxon>Diversispora</taxon>
    </lineage>
</organism>
<evidence type="ECO:0000313" key="2">
    <source>
        <dbReference type="EMBL" id="RHZ73745.1"/>
    </source>
</evidence>
<dbReference type="AlphaFoldDB" id="A0A397IDH1"/>
<reference evidence="2 3" key="1">
    <citation type="submission" date="2018-08" db="EMBL/GenBank/DDBJ databases">
        <title>Genome and evolution of the arbuscular mycorrhizal fungus Diversispora epigaea (formerly Glomus versiforme) and its bacterial endosymbionts.</title>
        <authorList>
            <person name="Sun X."/>
            <person name="Fei Z."/>
            <person name="Harrison M."/>
        </authorList>
    </citation>
    <scope>NUCLEOTIDE SEQUENCE [LARGE SCALE GENOMIC DNA]</scope>
    <source>
        <strain evidence="2 3">IT104</strain>
    </source>
</reference>
<dbReference type="SMART" id="SM00367">
    <property type="entry name" value="LRR_CC"/>
    <property type="match status" value="7"/>
</dbReference>
<gene>
    <name evidence="2" type="ORF">Glove_229g124</name>
</gene>
<proteinExistence type="predicted"/>
<dbReference type="Proteomes" id="UP000266861">
    <property type="component" value="Unassembled WGS sequence"/>
</dbReference>
<dbReference type="OrthoDB" id="550575at2759"/>
<dbReference type="InterPro" id="IPR057207">
    <property type="entry name" value="FBXL15_LRR"/>
</dbReference>
<dbReference type="GO" id="GO:0031146">
    <property type="term" value="P:SCF-dependent proteasomal ubiquitin-dependent protein catabolic process"/>
    <property type="evidence" value="ECO:0007669"/>
    <property type="project" value="TreeGrafter"/>
</dbReference>
<accession>A0A397IDH1</accession>
<dbReference type="InterPro" id="IPR032675">
    <property type="entry name" value="LRR_dom_sf"/>
</dbReference>
<dbReference type="STRING" id="1348612.A0A397IDH1"/>